<dbReference type="SUPFAM" id="SSF57959">
    <property type="entry name" value="Leucine zipper domain"/>
    <property type="match status" value="1"/>
</dbReference>
<evidence type="ECO:0000313" key="12">
    <source>
        <dbReference type="Proteomes" id="UP000077755"/>
    </source>
</evidence>
<dbReference type="GO" id="GO:0003700">
    <property type="term" value="F:DNA-binding transcription factor activity"/>
    <property type="evidence" value="ECO:0007669"/>
    <property type="project" value="InterPro"/>
</dbReference>
<feature type="domain" description="BZIP" evidence="9">
    <location>
        <begin position="84"/>
        <end position="147"/>
    </location>
</feature>
<keyword evidence="5" id="KW-0238">DNA-binding</keyword>
<evidence type="ECO:0000256" key="1">
    <source>
        <dbReference type="ARBA" id="ARBA00004123"/>
    </source>
</evidence>
<comment type="similarity">
    <text evidence="3">Belongs to the bZIP family.</text>
</comment>
<dbReference type="Gramene" id="KZN01103">
    <property type="protein sequence ID" value="KZN01103"/>
    <property type="gene ID" value="DCAR_009857"/>
</dbReference>
<feature type="region of interest" description="Disordered" evidence="8">
    <location>
        <begin position="70"/>
        <end position="98"/>
    </location>
</feature>
<reference evidence="11" key="2">
    <citation type="submission" date="2022-03" db="EMBL/GenBank/DDBJ databases">
        <title>Draft title - Genomic analysis of global carrot germplasm unveils the trajectory of domestication and the origin of high carotenoid orange carrot.</title>
        <authorList>
            <person name="Iorizzo M."/>
            <person name="Ellison S."/>
            <person name="Senalik D."/>
            <person name="Macko-Podgorni A."/>
            <person name="Grzebelus D."/>
            <person name="Bostan H."/>
            <person name="Rolling W."/>
            <person name="Curaba J."/>
            <person name="Simon P."/>
        </authorList>
    </citation>
    <scope>NUCLEOTIDE SEQUENCE</scope>
    <source>
        <tissue evidence="11">Leaf</tissue>
    </source>
</reference>
<dbReference type="SMART" id="SM00338">
    <property type="entry name" value="BRLZ"/>
    <property type="match status" value="1"/>
</dbReference>
<dbReference type="CDD" id="cd14704">
    <property type="entry name" value="bZIP_HY5-like"/>
    <property type="match status" value="1"/>
</dbReference>
<dbReference type="EMBL" id="CP093345">
    <property type="protein sequence ID" value="WOG91872.1"/>
    <property type="molecule type" value="Genomic_DNA"/>
</dbReference>
<dbReference type="OrthoDB" id="674948at2759"/>
<dbReference type="KEGG" id="dcr:108214881"/>
<keyword evidence="6" id="KW-0804">Transcription</keyword>
<protein>
    <recommendedName>
        <fullName evidence="9">BZIP domain-containing protein</fullName>
    </recommendedName>
</protein>
<reference evidence="10" key="1">
    <citation type="journal article" date="2016" name="Nat. Genet.">
        <title>A high-quality carrot genome assembly provides new insights into carotenoid accumulation and asterid genome evolution.</title>
        <authorList>
            <person name="Iorizzo M."/>
            <person name="Ellison S."/>
            <person name="Senalik D."/>
            <person name="Zeng P."/>
            <person name="Satapoomin P."/>
            <person name="Huang J."/>
            <person name="Bowman M."/>
            <person name="Iovene M."/>
            <person name="Sanseverino W."/>
            <person name="Cavagnaro P."/>
            <person name="Yildiz M."/>
            <person name="Macko-Podgorni A."/>
            <person name="Moranska E."/>
            <person name="Grzebelus E."/>
            <person name="Grzebelus D."/>
            <person name="Ashrafi H."/>
            <person name="Zheng Z."/>
            <person name="Cheng S."/>
            <person name="Spooner D."/>
            <person name="Van Deynze A."/>
            <person name="Simon P."/>
        </authorList>
    </citation>
    <scope>NUCLEOTIDE SEQUENCE [LARGE SCALE GENOMIC DNA]</scope>
    <source>
        <tissue evidence="10">Leaf</tissue>
    </source>
</reference>
<evidence type="ECO:0000256" key="8">
    <source>
        <dbReference type="SAM" id="MobiDB-lite"/>
    </source>
</evidence>
<keyword evidence="7" id="KW-0539">Nucleus</keyword>
<accession>A0A162AHE2</accession>
<evidence type="ECO:0000313" key="10">
    <source>
        <dbReference type="EMBL" id="KZN01103.1"/>
    </source>
</evidence>
<proteinExistence type="inferred from homology"/>
<dbReference type="GO" id="GO:0005634">
    <property type="term" value="C:nucleus"/>
    <property type="evidence" value="ECO:0007669"/>
    <property type="project" value="UniProtKB-SubCell"/>
</dbReference>
<organism evidence="10">
    <name type="scientific">Daucus carota subsp. sativus</name>
    <name type="common">Carrot</name>
    <dbReference type="NCBI Taxonomy" id="79200"/>
    <lineage>
        <taxon>Eukaryota</taxon>
        <taxon>Viridiplantae</taxon>
        <taxon>Streptophyta</taxon>
        <taxon>Embryophyta</taxon>
        <taxon>Tracheophyta</taxon>
        <taxon>Spermatophyta</taxon>
        <taxon>Magnoliopsida</taxon>
        <taxon>eudicotyledons</taxon>
        <taxon>Gunneridae</taxon>
        <taxon>Pentapetalae</taxon>
        <taxon>asterids</taxon>
        <taxon>campanulids</taxon>
        <taxon>Apiales</taxon>
        <taxon>Apiaceae</taxon>
        <taxon>Apioideae</taxon>
        <taxon>Scandiceae</taxon>
        <taxon>Daucinae</taxon>
        <taxon>Daucus</taxon>
        <taxon>Daucus sect. Daucus</taxon>
    </lineage>
</organism>
<comment type="subcellular location">
    <subcellularLocation>
        <location evidence="2">Endoplasmic reticulum membrane</location>
        <topology evidence="2">Single-pass membrane protein</topology>
    </subcellularLocation>
    <subcellularLocation>
        <location evidence="1">Nucleus</location>
    </subcellularLocation>
</comment>
<dbReference type="PANTHER" id="PTHR47416:SF8">
    <property type="entry name" value="BASIC-LEUCINE ZIPPER TRANSCRIPTION FACTOR E-RELATED"/>
    <property type="match status" value="1"/>
</dbReference>
<keyword evidence="12" id="KW-1185">Reference proteome</keyword>
<dbReference type="PROSITE" id="PS00036">
    <property type="entry name" value="BZIP_BASIC"/>
    <property type="match status" value="1"/>
</dbReference>
<dbReference type="AlphaFoldDB" id="A0A162AHE2"/>
<dbReference type="Proteomes" id="UP000077755">
    <property type="component" value="Chromosome 3"/>
</dbReference>
<dbReference type="STRING" id="79200.A0A162AHE2"/>
<feature type="compositionally biased region" description="Acidic residues" evidence="8">
    <location>
        <begin position="8"/>
        <end position="18"/>
    </location>
</feature>
<dbReference type="InterPro" id="IPR046347">
    <property type="entry name" value="bZIP_sf"/>
</dbReference>
<evidence type="ECO:0000259" key="9">
    <source>
        <dbReference type="PROSITE" id="PS50217"/>
    </source>
</evidence>
<evidence type="ECO:0000313" key="11">
    <source>
        <dbReference type="EMBL" id="WOG91872.1"/>
    </source>
</evidence>
<sequence>MSDHGGEENEEKNEEDDDDRIKNLELEQLLALPNDEEWDLSDSEFFNFFQGWQNVPSPSLLAAAPLDNQPIIHHQNNPTQDDPNSKKKRRQERNRDAAFRSRERKKLYVKELEMKSKYFEEECKRLGMMLNCVAAENHALRLSLQTRTASDVSRTKQESAVLFLESLLLGSLLWFLGVMCLVNLPEHLLPKKEVPLGNMDNQNQGILAPRKTGSNILKLQCFPSSVRGKRCKASRTRMKLSFSFAQQALM</sequence>
<dbReference type="GO" id="GO:0003677">
    <property type="term" value="F:DNA binding"/>
    <property type="evidence" value="ECO:0007669"/>
    <property type="project" value="UniProtKB-KW"/>
</dbReference>
<feature type="region of interest" description="Disordered" evidence="8">
    <location>
        <begin position="1"/>
        <end position="24"/>
    </location>
</feature>
<dbReference type="Gene3D" id="1.20.5.170">
    <property type="match status" value="1"/>
</dbReference>
<evidence type="ECO:0000256" key="4">
    <source>
        <dbReference type="ARBA" id="ARBA00023015"/>
    </source>
</evidence>
<dbReference type="GO" id="GO:0005789">
    <property type="term" value="C:endoplasmic reticulum membrane"/>
    <property type="evidence" value="ECO:0007669"/>
    <property type="project" value="UniProtKB-SubCell"/>
</dbReference>
<dbReference type="PROSITE" id="PS50217">
    <property type="entry name" value="BZIP"/>
    <property type="match status" value="1"/>
</dbReference>
<name>A0A162AHE2_DAUCS</name>
<dbReference type="OMA" id="LPNDEEW"/>
<dbReference type="InterPro" id="IPR004827">
    <property type="entry name" value="bZIP"/>
</dbReference>
<dbReference type="EMBL" id="LNRQ01000003">
    <property type="protein sequence ID" value="KZN01103.1"/>
    <property type="molecule type" value="Genomic_DNA"/>
</dbReference>
<gene>
    <name evidence="10" type="ORF">DCAR_009857</name>
    <name evidence="11" type="ORF">DCAR_0311127</name>
</gene>
<keyword evidence="4" id="KW-0805">Transcription regulation</keyword>
<evidence type="ECO:0000256" key="6">
    <source>
        <dbReference type="ARBA" id="ARBA00023163"/>
    </source>
</evidence>
<evidence type="ECO:0000256" key="3">
    <source>
        <dbReference type="ARBA" id="ARBA00007163"/>
    </source>
</evidence>
<evidence type="ECO:0000256" key="2">
    <source>
        <dbReference type="ARBA" id="ARBA00004389"/>
    </source>
</evidence>
<evidence type="ECO:0000256" key="7">
    <source>
        <dbReference type="ARBA" id="ARBA00023242"/>
    </source>
</evidence>
<dbReference type="PANTHER" id="PTHR47416">
    <property type="entry name" value="BASIC-LEUCINE ZIPPER TRANSCRIPTION FACTOR F-RELATED"/>
    <property type="match status" value="1"/>
</dbReference>
<dbReference type="Pfam" id="PF00170">
    <property type="entry name" value="bZIP_1"/>
    <property type="match status" value="1"/>
</dbReference>
<evidence type="ECO:0000256" key="5">
    <source>
        <dbReference type="ARBA" id="ARBA00023125"/>
    </source>
</evidence>